<dbReference type="EMBL" id="JAPDMQ010000233">
    <property type="protein sequence ID" value="KAK0529795.1"/>
    <property type="molecule type" value="Genomic_DNA"/>
</dbReference>
<reference evidence="4" key="1">
    <citation type="journal article" date="2023" name="PhytoFront">
        <title>Draft Genome Resources of Seven Strains of Tilletia horrida, Causal Agent of Kernel Smut of Rice.</title>
        <authorList>
            <person name="Khanal S."/>
            <person name="Antony Babu S."/>
            <person name="Zhou X.G."/>
        </authorList>
    </citation>
    <scope>NUCLEOTIDE SEQUENCE</scope>
    <source>
        <strain evidence="4">TX3</strain>
    </source>
</reference>
<evidence type="ECO:0000259" key="3">
    <source>
        <dbReference type="PROSITE" id="PS51747"/>
    </source>
</evidence>
<dbReference type="PANTHER" id="PTHR11079">
    <property type="entry name" value="CYTOSINE DEAMINASE FAMILY MEMBER"/>
    <property type="match status" value="1"/>
</dbReference>
<dbReference type="Proteomes" id="UP001176521">
    <property type="component" value="Unassembled WGS sequence"/>
</dbReference>
<keyword evidence="1" id="KW-0819">tRNA processing</keyword>
<dbReference type="GO" id="GO:0005737">
    <property type="term" value="C:cytoplasm"/>
    <property type="evidence" value="ECO:0007669"/>
    <property type="project" value="TreeGrafter"/>
</dbReference>
<dbReference type="SUPFAM" id="SSF53927">
    <property type="entry name" value="Cytidine deaminase-like"/>
    <property type="match status" value="1"/>
</dbReference>
<dbReference type="GO" id="GO:0052717">
    <property type="term" value="F:tRNA-specific adenosine-34 deaminase activity"/>
    <property type="evidence" value="ECO:0007669"/>
    <property type="project" value="UniProtKB-EC"/>
</dbReference>
<evidence type="ECO:0000313" key="4">
    <source>
        <dbReference type="EMBL" id="KAK0529795.1"/>
    </source>
</evidence>
<accession>A0AAN6JJK0</accession>
<organism evidence="4 5">
    <name type="scientific">Tilletia horrida</name>
    <dbReference type="NCBI Taxonomy" id="155126"/>
    <lineage>
        <taxon>Eukaryota</taxon>
        <taxon>Fungi</taxon>
        <taxon>Dikarya</taxon>
        <taxon>Basidiomycota</taxon>
        <taxon>Ustilaginomycotina</taxon>
        <taxon>Exobasidiomycetes</taxon>
        <taxon>Tilletiales</taxon>
        <taxon>Tilletiaceae</taxon>
        <taxon>Tilletia</taxon>
    </lineage>
</organism>
<evidence type="ECO:0000256" key="1">
    <source>
        <dbReference type="ARBA" id="ARBA00022694"/>
    </source>
</evidence>
<dbReference type="InterPro" id="IPR016193">
    <property type="entry name" value="Cytidine_deaminase-like"/>
</dbReference>
<comment type="caution">
    <text evidence="4">The sequence shown here is derived from an EMBL/GenBank/DDBJ whole genome shotgun (WGS) entry which is preliminary data.</text>
</comment>
<dbReference type="Gene3D" id="3.40.140.10">
    <property type="entry name" value="Cytidine Deaminase, domain 2"/>
    <property type="match status" value="1"/>
</dbReference>
<comment type="similarity">
    <text evidence="2">Belongs to the cytidine and deoxycytidylate deaminase family. ADAT3 subfamily.</text>
</comment>
<feature type="domain" description="CMP/dCMP-type deaminase" evidence="3">
    <location>
        <begin position="264"/>
        <end position="386"/>
    </location>
</feature>
<dbReference type="GO" id="GO:0046872">
    <property type="term" value="F:metal ion binding"/>
    <property type="evidence" value="ECO:0007669"/>
    <property type="project" value="UniProtKB-KW"/>
</dbReference>
<name>A0AAN6JJK0_9BASI</name>
<dbReference type="PANTHER" id="PTHR11079:SF156">
    <property type="entry name" value="INACTIVE TRNA-SPECIFIC ADENOSINE DEAMINASE-LIKE PROTEIN 3-RELATED"/>
    <property type="match status" value="1"/>
</dbReference>
<evidence type="ECO:0000313" key="5">
    <source>
        <dbReference type="Proteomes" id="UP001176521"/>
    </source>
</evidence>
<keyword evidence="5" id="KW-1185">Reference proteome</keyword>
<dbReference type="Pfam" id="PF00383">
    <property type="entry name" value="dCMP_cyt_deam_1"/>
    <property type="match status" value="1"/>
</dbReference>
<sequence>MSESATRDNGKAAPLFRLTRAIDPSTVPNKVRPAWVLRLPSPPGPSTMSGVQKLLKTLQREHGADPLRHVKTIRKTEEHASGRVEMDAVLAYQAESGELSSADAVLGLIRKHEPGLLEAASEGEGAGPPQLRLVDIPTTPIPTRARIAEWNALWPCVLRMTGPTLAASASEKDGATSRKQAASLTSSSASIDFVDRALDARVWTANPVRLAWAVEGFRSCVRLAREAREAGDVPVGAFVTVAFEDREATKPGLLPVSAHDTRSSANHPLRHAVLNAIRKVADGRAALRMQAAATAAASLSSKEQAADGDAIRAHPAAEGAALLAATAENGQDYLLNSLVLFTTHEPCAFCTMALVHSRVRQVFFLLASPGAGACCGDRGTQSFVNEGGEGGGPFALHEQAGLNHHFEVWRWQGRMAQVGVRGADEEDAHVDTSDALMDLKDLLLTGINP</sequence>
<protein>
    <submittedName>
        <fullName evidence="4">tRNA-specific adenosine deaminase subunit tad3</fullName>
    </submittedName>
</protein>
<dbReference type="GO" id="GO:0002100">
    <property type="term" value="P:tRNA wobble adenosine to inosine editing"/>
    <property type="evidence" value="ECO:0007669"/>
    <property type="project" value="InterPro"/>
</dbReference>
<dbReference type="InterPro" id="IPR002125">
    <property type="entry name" value="CMP_dCMP_dom"/>
</dbReference>
<gene>
    <name evidence="4" type="primary">TAD3</name>
    <name evidence="4" type="ORF">OC842_004129</name>
</gene>
<evidence type="ECO:0000256" key="2">
    <source>
        <dbReference type="ARBA" id="ARBA00038160"/>
    </source>
</evidence>
<dbReference type="CDD" id="cd01285">
    <property type="entry name" value="nucleoside_deaminase"/>
    <property type="match status" value="1"/>
</dbReference>
<proteinExistence type="inferred from homology"/>
<dbReference type="AlphaFoldDB" id="A0AAN6JJK0"/>
<dbReference type="GO" id="GO:0005634">
    <property type="term" value="C:nucleus"/>
    <property type="evidence" value="ECO:0007669"/>
    <property type="project" value="TreeGrafter"/>
</dbReference>
<dbReference type="PROSITE" id="PS51747">
    <property type="entry name" value="CYT_DCMP_DEAMINASES_2"/>
    <property type="match status" value="1"/>
</dbReference>